<protein>
    <submittedName>
        <fullName evidence="1">Uncharacterized protein</fullName>
    </submittedName>
</protein>
<dbReference type="Proteomes" id="UP001281147">
    <property type="component" value="Unassembled WGS sequence"/>
</dbReference>
<keyword evidence="2" id="KW-1185">Reference proteome</keyword>
<accession>A0ACC3N3Y3</accession>
<evidence type="ECO:0000313" key="2">
    <source>
        <dbReference type="Proteomes" id="UP001281147"/>
    </source>
</evidence>
<gene>
    <name evidence="1" type="ORF">LTR37_010959</name>
</gene>
<reference evidence="1" key="1">
    <citation type="submission" date="2023-07" db="EMBL/GenBank/DDBJ databases">
        <title>Black Yeasts Isolated from many extreme environments.</title>
        <authorList>
            <person name="Coleine C."/>
            <person name="Stajich J.E."/>
            <person name="Selbmann L."/>
        </authorList>
    </citation>
    <scope>NUCLEOTIDE SEQUENCE</scope>
    <source>
        <strain evidence="1">CCFEE 5714</strain>
    </source>
</reference>
<name>A0ACC3N3Y3_9PEZI</name>
<evidence type="ECO:0000313" key="1">
    <source>
        <dbReference type="EMBL" id="KAK3709398.1"/>
    </source>
</evidence>
<comment type="caution">
    <text evidence="1">The sequence shown here is derived from an EMBL/GenBank/DDBJ whole genome shotgun (WGS) entry which is preliminary data.</text>
</comment>
<dbReference type="EMBL" id="JAUTXU010000093">
    <property type="protein sequence ID" value="KAK3709398.1"/>
    <property type="molecule type" value="Genomic_DNA"/>
</dbReference>
<organism evidence="1 2">
    <name type="scientific">Vermiconidia calcicola</name>
    <dbReference type="NCBI Taxonomy" id="1690605"/>
    <lineage>
        <taxon>Eukaryota</taxon>
        <taxon>Fungi</taxon>
        <taxon>Dikarya</taxon>
        <taxon>Ascomycota</taxon>
        <taxon>Pezizomycotina</taxon>
        <taxon>Dothideomycetes</taxon>
        <taxon>Dothideomycetidae</taxon>
        <taxon>Mycosphaerellales</taxon>
        <taxon>Extremaceae</taxon>
        <taxon>Vermiconidia</taxon>
    </lineage>
</organism>
<sequence>MLKKFDDKKREILGRLSRTDAEYTDASPKGSIDDGIRELVRDINSIPGFITTSSCAGRVAVFLEGAQKQSTARGPGVEDEEVQSGDAGQAIAASWGGKGGGRWLFTSHTPVDLEKLSNEGALSRHLGFSSTLQVSSPPLNLRPQFVHLKFEPMIMAHLSIETQILHILTSSTEQAQAVLNAAMTAGFRESGITGLLDNKGRPSTPMVAVRSSGLALDSIVGFQCDDPSTPWANQITPMVSESYLRTLVHVSNERFQMNEVRKQRFREAFLERVGFRDMPLEDSNFRDYKPRSAYEPAAVRRERKRREGLARKEKMLAFAGALDGAHGTDGNAEEVEGDSDDLGLFMLGNDGTSIEDSSIEPNQKVDFGYVLWTYFNPRSCTEP</sequence>
<proteinExistence type="predicted"/>